<keyword evidence="6" id="KW-0411">Iron-sulfur</keyword>
<dbReference type="InterPro" id="IPR007197">
    <property type="entry name" value="rSAM"/>
</dbReference>
<dbReference type="GO" id="GO:0009228">
    <property type="term" value="P:thiamine biosynthetic process"/>
    <property type="evidence" value="ECO:0007669"/>
    <property type="project" value="InterPro"/>
</dbReference>
<dbReference type="GO" id="GO:0016829">
    <property type="term" value="F:lyase activity"/>
    <property type="evidence" value="ECO:0007669"/>
    <property type="project" value="UniProtKB-KW"/>
</dbReference>
<proteinExistence type="predicted"/>
<dbReference type="InterPro" id="IPR013785">
    <property type="entry name" value="Aldolase_TIM"/>
</dbReference>
<dbReference type="InterPro" id="IPR010722">
    <property type="entry name" value="BATS_dom"/>
</dbReference>
<protein>
    <submittedName>
        <fullName evidence="8">Tyrosine lyase ThiH</fullName>
    </submittedName>
</protein>
<comment type="cofactor">
    <cofactor evidence="1">
        <name>[4Fe-4S] cluster</name>
        <dbReference type="ChEBI" id="CHEBI:49883"/>
    </cofactor>
</comment>
<dbReference type="Proteomes" id="UP000198635">
    <property type="component" value="Unassembled WGS sequence"/>
</dbReference>
<evidence type="ECO:0000256" key="1">
    <source>
        <dbReference type="ARBA" id="ARBA00001966"/>
    </source>
</evidence>
<dbReference type="GO" id="GO:0051539">
    <property type="term" value="F:4 iron, 4 sulfur cluster binding"/>
    <property type="evidence" value="ECO:0007669"/>
    <property type="project" value="UniProtKB-KW"/>
</dbReference>
<dbReference type="PROSITE" id="PS51918">
    <property type="entry name" value="RADICAL_SAM"/>
    <property type="match status" value="1"/>
</dbReference>
<name>A0A1I3Z604_9BACT</name>
<dbReference type="EMBL" id="FORX01000022">
    <property type="protein sequence ID" value="SFK39447.1"/>
    <property type="molecule type" value="Genomic_DNA"/>
</dbReference>
<evidence type="ECO:0000256" key="5">
    <source>
        <dbReference type="ARBA" id="ARBA00023004"/>
    </source>
</evidence>
<keyword evidence="4" id="KW-0479">Metal-binding</keyword>
<dbReference type="OrthoDB" id="3320990at2"/>
<organism evidence="8 9">
    <name type="scientific">Desulfomicrobium apsheronum</name>
    <dbReference type="NCBI Taxonomy" id="52560"/>
    <lineage>
        <taxon>Bacteria</taxon>
        <taxon>Pseudomonadati</taxon>
        <taxon>Thermodesulfobacteriota</taxon>
        <taxon>Desulfovibrionia</taxon>
        <taxon>Desulfovibrionales</taxon>
        <taxon>Desulfomicrobiaceae</taxon>
        <taxon>Desulfomicrobium</taxon>
    </lineage>
</organism>
<dbReference type="GO" id="GO:0005506">
    <property type="term" value="F:iron ion binding"/>
    <property type="evidence" value="ECO:0007669"/>
    <property type="project" value="InterPro"/>
</dbReference>
<keyword evidence="9" id="KW-1185">Reference proteome</keyword>
<evidence type="ECO:0000313" key="8">
    <source>
        <dbReference type="EMBL" id="SFK39447.1"/>
    </source>
</evidence>
<dbReference type="InterPro" id="IPR058240">
    <property type="entry name" value="rSAM_sf"/>
</dbReference>
<dbReference type="Pfam" id="PF06968">
    <property type="entry name" value="BATS"/>
    <property type="match status" value="1"/>
</dbReference>
<dbReference type="SFLD" id="SFLDF00301">
    <property type="entry name" value="2-iminoacetate_synthase_(ThiH)"/>
    <property type="match status" value="1"/>
</dbReference>
<dbReference type="PANTHER" id="PTHR43583:SF1">
    <property type="entry name" value="2-IMINOACETATE SYNTHASE"/>
    <property type="match status" value="1"/>
</dbReference>
<dbReference type="SMART" id="SM00876">
    <property type="entry name" value="BATS"/>
    <property type="match status" value="1"/>
</dbReference>
<dbReference type="SFLD" id="SFLDG01060">
    <property type="entry name" value="BATS_domain_containing"/>
    <property type="match status" value="1"/>
</dbReference>
<keyword evidence="8" id="KW-0456">Lyase</keyword>
<evidence type="ECO:0000259" key="7">
    <source>
        <dbReference type="PROSITE" id="PS51918"/>
    </source>
</evidence>
<dbReference type="Pfam" id="PF04055">
    <property type="entry name" value="Radical_SAM"/>
    <property type="match status" value="1"/>
</dbReference>
<dbReference type="Gene3D" id="3.20.20.70">
    <property type="entry name" value="Aldolase class I"/>
    <property type="match status" value="1"/>
</dbReference>
<dbReference type="NCBIfam" id="TIGR02351">
    <property type="entry name" value="thiH"/>
    <property type="match status" value="1"/>
</dbReference>
<evidence type="ECO:0000256" key="3">
    <source>
        <dbReference type="ARBA" id="ARBA00022691"/>
    </source>
</evidence>
<dbReference type="CDD" id="cd01335">
    <property type="entry name" value="Radical_SAM"/>
    <property type="match status" value="1"/>
</dbReference>
<evidence type="ECO:0000256" key="6">
    <source>
        <dbReference type="ARBA" id="ARBA00023014"/>
    </source>
</evidence>
<dbReference type="PANTHER" id="PTHR43583">
    <property type="entry name" value="2-IMINOACETATE SYNTHASE"/>
    <property type="match status" value="1"/>
</dbReference>
<reference evidence="9" key="1">
    <citation type="submission" date="2016-10" db="EMBL/GenBank/DDBJ databases">
        <authorList>
            <person name="Varghese N."/>
            <person name="Submissions S."/>
        </authorList>
    </citation>
    <scope>NUCLEOTIDE SEQUENCE [LARGE SCALE GENOMIC DNA]</scope>
    <source>
        <strain evidence="9">DSM 5918</strain>
    </source>
</reference>
<keyword evidence="3" id="KW-0949">S-adenosyl-L-methionine</keyword>
<dbReference type="SFLD" id="SFLDS00029">
    <property type="entry name" value="Radical_SAM"/>
    <property type="match status" value="1"/>
</dbReference>
<keyword evidence="5" id="KW-0408">Iron</keyword>
<accession>A0A1I3Z604</accession>
<dbReference type="SFLD" id="SFLDG01081">
    <property type="entry name" value="cleavage_of_the_Ca-Cb_bond_in"/>
    <property type="match status" value="1"/>
</dbReference>
<sequence length="368" mass="40114">MSFLSEAQRLGQTPLHLENVSEDDVRRAVGLPRVDASAFAALLSPAANKHLETMAARAHALTLSHFGRTVSLFTPLYVSNHCANHCRYCGFAAPNSIPRSQLSLDEVRAEGEAIAATGLKQLLLLTGEAPRKAGVAYLEACVQVLRPLFPSISVEVYPMETADYARLTRAGVDGLTVFQETYDPVLYAELHPAGPKRDYAFRLNTPQRGAEAGMRVVNIGALLGLTDWRQEIYAVGLHAAWLQKRYPGVDIAVSLPRMRPHVGAFQPACIVSDRELVQAMTALRIFLPRLSITISTREAPSFRDNILPLGVTRMSAGVSTAVGGHAKPSKTGQFEISDPRSVAEIEAMLRARGYQAVFKDWEPIEASA</sequence>
<gene>
    <name evidence="8" type="ORF">SAMN04488082_12272</name>
</gene>
<feature type="domain" description="Radical SAM core" evidence="7">
    <location>
        <begin position="68"/>
        <end position="297"/>
    </location>
</feature>
<dbReference type="AlphaFoldDB" id="A0A1I3Z604"/>
<keyword evidence="2" id="KW-0004">4Fe-4S</keyword>
<dbReference type="InterPro" id="IPR012726">
    <property type="entry name" value="ThiH"/>
</dbReference>
<evidence type="ECO:0000313" key="9">
    <source>
        <dbReference type="Proteomes" id="UP000198635"/>
    </source>
</evidence>
<evidence type="ECO:0000256" key="4">
    <source>
        <dbReference type="ARBA" id="ARBA00022723"/>
    </source>
</evidence>
<dbReference type="RefSeq" id="WP_092378657.1">
    <property type="nucleotide sequence ID" value="NZ_FORX01000022.1"/>
</dbReference>
<dbReference type="STRING" id="52560.SAMN04488082_12272"/>
<dbReference type="InterPro" id="IPR034428">
    <property type="entry name" value="ThiH/NoCL/HydG-like"/>
</dbReference>
<dbReference type="SUPFAM" id="SSF102114">
    <property type="entry name" value="Radical SAM enzymes"/>
    <property type="match status" value="1"/>
</dbReference>
<evidence type="ECO:0000256" key="2">
    <source>
        <dbReference type="ARBA" id="ARBA00022485"/>
    </source>
</evidence>